<dbReference type="PANTHER" id="PTHR23345">
    <property type="entry name" value="VITELLOGENIN-RELATED"/>
    <property type="match status" value="1"/>
</dbReference>
<feature type="region of interest" description="Disordered" evidence="1">
    <location>
        <begin position="446"/>
        <end position="480"/>
    </location>
</feature>
<dbReference type="InterPro" id="IPR050733">
    <property type="entry name" value="Vitellogenin/Apolipophorin"/>
</dbReference>
<feature type="compositionally biased region" description="Basic residues" evidence="1">
    <location>
        <begin position="450"/>
        <end position="462"/>
    </location>
</feature>
<evidence type="ECO:0000313" key="3">
    <source>
        <dbReference type="Proteomes" id="UP000504606"/>
    </source>
</evidence>
<name>A0A9C6TUZ5_FRAOC</name>
<dbReference type="OrthoDB" id="160294at2759"/>
<accession>A0A9C6TUZ5</accession>
<dbReference type="GO" id="GO:0005319">
    <property type="term" value="F:lipid transporter activity"/>
    <property type="evidence" value="ECO:0007669"/>
    <property type="project" value="TreeGrafter"/>
</dbReference>
<dbReference type="GeneID" id="127748935"/>
<evidence type="ECO:0000256" key="1">
    <source>
        <dbReference type="SAM" id="MobiDB-lite"/>
    </source>
</evidence>
<dbReference type="Proteomes" id="UP000504606">
    <property type="component" value="Unplaced"/>
</dbReference>
<dbReference type="RefSeq" id="XP_052120655.1">
    <property type="nucleotide sequence ID" value="XM_052264695.1"/>
</dbReference>
<keyword evidence="3" id="KW-1185">Reference proteome</keyword>
<sequence>MKQTSARSSSENKEQQLAMTISAKMPNVPAMNFQKALNADPKSQIQAQIAFGEKLDSSASQININAQMKQTSARREFVRRQPTAQLCEQQMEHGNNFLPACQNVTAQANIMDLYNVNINFDKISQRVKNCTYKAYAAARYFGWQYSSENFVNPKNSHNNKVELELRFAPNMKSANLSIDAPAMSAEFNNVRLNHWVARAAAVHPMYSQSQLLVSKALKGGYPMCVVDKTAANTFDNKTYPLNLGNNWHVMMQSVPKVNADSSSSSSSQEDATDKVAVLVRDASSSHDQKELKVILDENVIDFTPASGYSNIKYNGHSVSFSSNTGAQIQDQSGDILAQVFPMPANTIKVYFPQQKLEILYDGNRIALIVGQTYRGEVRGLCGTFNGEEVSDFTAPRNCVLKNAQQFAASWAINPSGAVKEQQQKANHAACFPERILYGDVISDNEAGRYQPRHSRSSSKSHKSSSSSRKSSPKTAAGCTSHRVKVIEQDGQICFSLRPQPACNAHCQPTQKVEKKIDFHCVSDSSASRHWAQMIKKGANPDFSQKGANKSLKVNIPESCRA</sequence>
<protein>
    <submittedName>
        <fullName evidence="4">Vitellogenin-1-like</fullName>
    </submittedName>
</protein>
<dbReference type="KEGG" id="foc:127748935"/>
<dbReference type="SMART" id="SM00216">
    <property type="entry name" value="VWD"/>
    <property type="match status" value="1"/>
</dbReference>
<evidence type="ECO:0000259" key="2">
    <source>
        <dbReference type="PROSITE" id="PS51233"/>
    </source>
</evidence>
<dbReference type="PANTHER" id="PTHR23345:SF15">
    <property type="entry name" value="VITELLOGENIN 1-RELATED"/>
    <property type="match status" value="1"/>
</dbReference>
<dbReference type="InterPro" id="IPR001846">
    <property type="entry name" value="VWF_type-D"/>
</dbReference>
<evidence type="ECO:0000313" key="4">
    <source>
        <dbReference type="RefSeq" id="XP_052120655.1"/>
    </source>
</evidence>
<dbReference type="AlphaFoldDB" id="A0A9C6TUZ5"/>
<dbReference type="Pfam" id="PF00094">
    <property type="entry name" value="VWD"/>
    <property type="match status" value="1"/>
</dbReference>
<dbReference type="PROSITE" id="PS51233">
    <property type="entry name" value="VWFD"/>
    <property type="match status" value="1"/>
</dbReference>
<feature type="domain" description="VWFD" evidence="2">
    <location>
        <begin position="222"/>
        <end position="418"/>
    </location>
</feature>
<proteinExistence type="predicted"/>
<organism evidence="3 4">
    <name type="scientific">Frankliniella occidentalis</name>
    <name type="common">Western flower thrips</name>
    <name type="synonym">Euthrips occidentalis</name>
    <dbReference type="NCBI Taxonomy" id="133901"/>
    <lineage>
        <taxon>Eukaryota</taxon>
        <taxon>Metazoa</taxon>
        <taxon>Ecdysozoa</taxon>
        <taxon>Arthropoda</taxon>
        <taxon>Hexapoda</taxon>
        <taxon>Insecta</taxon>
        <taxon>Pterygota</taxon>
        <taxon>Neoptera</taxon>
        <taxon>Paraneoptera</taxon>
        <taxon>Thysanoptera</taxon>
        <taxon>Terebrantia</taxon>
        <taxon>Thripoidea</taxon>
        <taxon>Thripidae</taxon>
        <taxon>Frankliniella</taxon>
    </lineage>
</organism>
<gene>
    <name evidence="4" type="primary">LOC127748935</name>
</gene>
<reference evidence="4" key="1">
    <citation type="submission" date="2025-08" db="UniProtKB">
        <authorList>
            <consortium name="RefSeq"/>
        </authorList>
    </citation>
    <scope>IDENTIFICATION</scope>
</reference>